<evidence type="ECO:0000256" key="4">
    <source>
        <dbReference type="SAM" id="MobiDB-lite"/>
    </source>
</evidence>
<keyword evidence="6" id="KW-1185">Reference proteome</keyword>
<organism evidence="5 6">
    <name type="scientific">Talaromyces islandicus</name>
    <name type="common">Penicillium islandicum</name>
    <dbReference type="NCBI Taxonomy" id="28573"/>
    <lineage>
        <taxon>Eukaryota</taxon>
        <taxon>Fungi</taxon>
        <taxon>Dikarya</taxon>
        <taxon>Ascomycota</taxon>
        <taxon>Pezizomycotina</taxon>
        <taxon>Eurotiomycetes</taxon>
        <taxon>Eurotiomycetidae</taxon>
        <taxon>Eurotiales</taxon>
        <taxon>Trichocomaceae</taxon>
        <taxon>Talaromyces</taxon>
        <taxon>Talaromyces sect. Islandici</taxon>
    </lineage>
</organism>
<dbReference type="AlphaFoldDB" id="A0A0U1M9H5"/>
<feature type="region of interest" description="Disordered" evidence="4">
    <location>
        <begin position="420"/>
        <end position="462"/>
    </location>
</feature>
<feature type="compositionally biased region" description="Basic and acidic residues" evidence="4">
    <location>
        <begin position="453"/>
        <end position="462"/>
    </location>
</feature>
<comment type="similarity">
    <text evidence="1">Belongs to the ATG14 family.</text>
</comment>
<dbReference type="GO" id="GO:0000323">
    <property type="term" value="C:lytic vacuole"/>
    <property type="evidence" value="ECO:0007669"/>
    <property type="project" value="TreeGrafter"/>
</dbReference>
<protein>
    <recommendedName>
        <fullName evidence="2">Autophagy-related protein 14</fullName>
    </recommendedName>
</protein>
<evidence type="ECO:0000256" key="1">
    <source>
        <dbReference type="ARBA" id="ARBA00009574"/>
    </source>
</evidence>
<gene>
    <name evidence="5" type="ORF">PISL3812_09265</name>
</gene>
<dbReference type="OrthoDB" id="16772at2759"/>
<dbReference type="STRING" id="28573.A0A0U1M9H5"/>
<evidence type="ECO:0000313" key="5">
    <source>
        <dbReference type="EMBL" id="CRG92209.1"/>
    </source>
</evidence>
<dbReference type="PANTHER" id="PTHR15157:SF13">
    <property type="entry name" value="AUTOPHAGY-RELATED PROTEIN 14"/>
    <property type="match status" value="1"/>
</dbReference>
<accession>A0A0U1M9H5</accession>
<dbReference type="GO" id="GO:0032991">
    <property type="term" value="C:protein-containing complex"/>
    <property type="evidence" value="ECO:0007669"/>
    <property type="project" value="UniProtKB-ARBA"/>
</dbReference>
<proteinExistence type="inferred from homology"/>
<name>A0A0U1M9H5_TALIS</name>
<dbReference type="GO" id="GO:0000149">
    <property type="term" value="F:SNARE binding"/>
    <property type="evidence" value="ECO:0007669"/>
    <property type="project" value="TreeGrafter"/>
</dbReference>
<dbReference type="Proteomes" id="UP000054383">
    <property type="component" value="Unassembled WGS sequence"/>
</dbReference>
<evidence type="ECO:0000256" key="3">
    <source>
        <dbReference type="ARBA" id="ARBA00023054"/>
    </source>
</evidence>
<keyword evidence="3" id="KW-0175">Coiled coil</keyword>
<sequence length="462" mass="51731">MLRYENARVLLEKESIGQEIEVSIVGDTAANRTGKVPLQAARERSRRWTIQAIQTEQARTAGRVQSIRTHAETLKTEIQRKRADVNHLKSRLKQRRSDAESAKFQLGDRRHLALSNIQNPIKRTEHLWHSLHTKTAESRIFLCREAASLYRLRQKARRKNNSVVESYWIGGAMPSHISTSFSNIAHLLVLVSHYLSLRLPAEIVLPHRNHAAPTIFSPAASYSTRETIDSEYKSWYPSSSPTSSKPTSPARAHRPRPLSVDKALSTLMKEDPATYALFIEGASLLAWNVAWLCRTQGLHVRSDNWETFSNMGKSLWQLLVSPPAQTPNSIRTVSGHDLQSKLKIDRNSPKTIIQRTKSFPIFGHYSHGTSHSFLGAAEGMEFVKSWKLLTPTKLADKLKAALQGEMANAEWELLDEKEWDEGVDFGPPTTAAASTTTTATTTSTSTEEPSNDAENKAAARVL</sequence>
<dbReference type="InterPro" id="IPR018791">
    <property type="entry name" value="UV_resistance/autophagy_Atg14"/>
</dbReference>
<dbReference type="PANTHER" id="PTHR15157">
    <property type="entry name" value="UV RADIATION RESISTANCE-ASSOCIATED GENE PROTEIN"/>
    <property type="match status" value="1"/>
</dbReference>
<feature type="region of interest" description="Disordered" evidence="4">
    <location>
        <begin position="233"/>
        <end position="256"/>
    </location>
</feature>
<evidence type="ECO:0000256" key="2">
    <source>
        <dbReference type="ARBA" id="ARBA00013807"/>
    </source>
</evidence>
<dbReference type="GO" id="GO:0035493">
    <property type="term" value="P:SNARE complex assembly"/>
    <property type="evidence" value="ECO:0007669"/>
    <property type="project" value="TreeGrafter"/>
</dbReference>
<evidence type="ECO:0000313" key="6">
    <source>
        <dbReference type="Proteomes" id="UP000054383"/>
    </source>
</evidence>
<dbReference type="EMBL" id="CVMT01000011">
    <property type="protein sequence ID" value="CRG92209.1"/>
    <property type="molecule type" value="Genomic_DNA"/>
</dbReference>
<feature type="compositionally biased region" description="Low complexity" evidence="4">
    <location>
        <begin position="429"/>
        <end position="446"/>
    </location>
</feature>
<dbReference type="OMA" id="HYLSIRL"/>
<dbReference type="GO" id="GO:0005768">
    <property type="term" value="C:endosome"/>
    <property type="evidence" value="ECO:0007669"/>
    <property type="project" value="TreeGrafter"/>
</dbReference>
<reference evidence="5 6" key="1">
    <citation type="submission" date="2015-04" db="EMBL/GenBank/DDBJ databases">
        <authorList>
            <person name="Syromyatnikov M.Y."/>
            <person name="Popov V.N."/>
        </authorList>
    </citation>
    <scope>NUCLEOTIDE SEQUENCE [LARGE SCALE GENOMIC DNA]</scope>
    <source>
        <strain evidence="5">WF-38-12</strain>
    </source>
</reference>
<feature type="compositionally biased region" description="Low complexity" evidence="4">
    <location>
        <begin position="233"/>
        <end position="249"/>
    </location>
</feature>
<dbReference type="Pfam" id="PF10186">
    <property type="entry name" value="ATG14"/>
    <property type="match status" value="1"/>
</dbReference>